<comment type="caution">
    <text evidence="4">The sequence shown here is derived from an EMBL/GenBank/DDBJ whole genome shotgun (WGS) entry which is preliminary data.</text>
</comment>
<feature type="transmembrane region" description="Helical" evidence="2">
    <location>
        <begin position="161"/>
        <end position="182"/>
    </location>
</feature>
<dbReference type="OrthoDB" id="991522at2759"/>
<protein>
    <recommendedName>
        <fullName evidence="3">DUF6821 domain-containing protein</fullName>
    </recommendedName>
</protein>
<dbReference type="PANTHER" id="PTHR33646">
    <property type="entry name" value="GB|AAF00631.1"/>
    <property type="match status" value="1"/>
</dbReference>
<dbReference type="PANTHER" id="PTHR33646:SF2">
    <property type="entry name" value="F20H23.8 PROTEIN"/>
    <property type="match status" value="1"/>
</dbReference>
<feature type="region of interest" description="Disordered" evidence="1">
    <location>
        <begin position="16"/>
        <end position="37"/>
    </location>
</feature>
<keyword evidence="2" id="KW-0812">Transmembrane</keyword>
<feature type="non-terminal residue" evidence="4">
    <location>
        <position position="203"/>
    </location>
</feature>
<evidence type="ECO:0000256" key="1">
    <source>
        <dbReference type="SAM" id="MobiDB-lite"/>
    </source>
</evidence>
<keyword evidence="5" id="KW-1185">Reference proteome</keyword>
<dbReference type="AlphaFoldDB" id="A0A7J8UW43"/>
<evidence type="ECO:0000313" key="4">
    <source>
        <dbReference type="EMBL" id="MBA0654735.1"/>
    </source>
</evidence>
<dbReference type="InterPro" id="IPR045883">
    <property type="entry name" value="At4g13530-like"/>
</dbReference>
<evidence type="ECO:0000256" key="2">
    <source>
        <dbReference type="SAM" id="Phobius"/>
    </source>
</evidence>
<feature type="domain" description="DUF6821" evidence="3">
    <location>
        <begin position="89"/>
        <end position="193"/>
    </location>
</feature>
<reference evidence="4 5" key="1">
    <citation type="journal article" date="2019" name="Genome Biol. Evol.">
        <title>Insights into the evolution of the New World diploid cottons (Gossypium, subgenus Houzingenia) based on genome sequencing.</title>
        <authorList>
            <person name="Grover C.E."/>
            <person name="Arick M.A. 2nd"/>
            <person name="Thrash A."/>
            <person name="Conover J.L."/>
            <person name="Sanders W.S."/>
            <person name="Peterson D.G."/>
            <person name="Frelichowski J.E."/>
            <person name="Scheffler J.A."/>
            <person name="Scheffler B.E."/>
            <person name="Wendel J.F."/>
        </authorList>
    </citation>
    <scope>NUCLEOTIDE SEQUENCE [LARGE SCALE GENOMIC DNA]</scope>
    <source>
        <strain evidence="4">57</strain>
        <tissue evidence="4">Leaf</tissue>
    </source>
</reference>
<name>A0A7J8UW43_9ROSI</name>
<dbReference type="Proteomes" id="UP000593573">
    <property type="component" value="Unassembled WGS sequence"/>
</dbReference>
<sequence>MIHLEIDADNDSIFLPDNGLPKTKQDSKTNIHGGRRTNPATKPLFLVDYFDLKQSAEEKIKEPVIGSVEAAADDNKGVKTQEFSACHELVDSPKYSSRNVTQIDLMDTFNFDEKLRVLEGNENKEEVDMILGENKNKEGKIKNKQEENSDRFSFWKRNFNAVGGIRSFGFTAVATFFILILVNQQKKRQQRDDQKRVLQPDEQ</sequence>
<keyword evidence="2" id="KW-0472">Membrane</keyword>
<evidence type="ECO:0000313" key="5">
    <source>
        <dbReference type="Proteomes" id="UP000593573"/>
    </source>
</evidence>
<dbReference type="Pfam" id="PF20705">
    <property type="entry name" value="DUF6821"/>
    <property type="match status" value="1"/>
</dbReference>
<dbReference type="InterPro" id="IPR049224">
    <property type="entry name" value="DUF6821"/>
</dbReference>
<proteinExistence type="predicted"/>
<evidence type="ECO:0000259" key="3">
    <source>
        <dbReference type="Pfam" id="PF20705"/>
    </source>
</evidence>
<accession>A0A7J8UW43</accession>
<organism evidence="4 5">
    <name type="scientific">Gossypium klotzschianum</name>
    <dbReference type="NCBI Taxonomy" id="34286"/>
    <lineage>
        <taxon>Eukaryota</taxon>
        <taxon>Viridiplantae</taxon>
        <taxon>Streptophyta</taxon>
        <taxon>Embryophyta</taxon>
        <taxon>Tracheophyta</taxon>
        <taxon>Spermatophyta</taxon>
        <taxon>Magnoliopsida</taxon>
        <taxon>eudicotyledons</taxon>
        <taxon>Gunneridae</taxon>
        <taxon>Pentapetalae</taxon>
        <taxon>rosids</taxon>
        <taxon>malvids</taxon>
        <taxon>Malvales</taxon>
        <taxon>Malvaceae</taxon>
        <taxon>Malvoideae</taxon>
        <taxon>Gossypium</taxon>
    </lineage>
</organism>
<keyword evidence="2" id="KW-1133">Transmembrane helix</keyword>
<gene>
    <name evidence="4" type="ORF">Goklo_021673</name>
</gene>
<dbReference type="EMBL" id="JABFAB010000007">
    <property type="protein sequence ID" value="MBA0654735.1"/>
    <property type="molecule type" value="Genomic_DNA"/>
</dbReference>